<dbReference type="Proteomes" id="UP000321685">
    <property type="component" value="Unassembled WGS sequence"/>
</dbReference>
<dbReference type="OrthoDB" id="3700558at2"/>
<feature type="region of interest" description="Disordered" evidence="1">
    <location>
        <begin position="173"/>
        <end position="194"/>
    </location>
</feature>
<proteinExistence type="predicted"/>
<name>A0A511DNR1_9PSEU</name>
<dbReference type="EMBL" id="BJVJ01000091">
    <property type="protein sequence ID" value="GEL26461.1"/>
    <property type="molecule type" value="Genomic_DNA"/>
</dbReference>
<evidence type="ECO:0000256" key="1">
    <source>
        <dbReference type="SAM" id="MobiDB-lite"/>
    </source>
</evidence>
<organism evidence="2 3">
    <name type="scientific">Pseudonocardia sulfidoxydans NBRC 16205</name>
    <dbReference type="NCBI Taxonomy" id="1223511"/>
    <lineage>
        <taxon>Bacteria</taxon>
        <taxon>Bacillati</taxon>
        <taxon>Actinomycetota</taxon>
        <taxon>Actinomycetes</taxon>
        <taxon>Pseudonocardiales</taxon>
        <taxon>Pseudonocardiaceae</taxon>
        <taxon>Pseudonocardia</taxon>
    </lineage>
</organism>
<evidence type="ECO:0000313" key="2">
    <source>
        <dbReference type="EMBL" id="GEL26461.1"/>
    </source>
</evidence>
<reference evidence="2 3" key="1">
    <citation type="submission" date="2019-07" db="EMBL/GenBank/DDBJ databases">
        <title>Whole genome shotgun sequence of Pseudonocardia sulfidoxydans NBRC 16205.</title>
        <authorList>
            <person name="Hosoyama A."/>
            <person name="Uohara A."/>
            <person name="Ohji S."/>
            <person name="Ichikawa N."/>
        </authorList>
    </citation>
    <scope>NUCLEOTIDE SEQUENCE [LARGE SCALE GENOMIC DNA]</scope>
    <source>
        <strain evidence="2 3">NBRC 16205</strain>
    </source>
</reference>
<sequence length="263" mass="29143">MATPPKVSAAERDAAVTRIDRRHARIDDPRRSELGTDPRDVLEFVLNRGLVGVPRWVTAADHADALLLWTWLWWEDCRTERRLLRQGLAAGLSLATVGAPLGITTRQGTQDRLDRLNGLLRHDRPDEQLTRTARRELRARDGRQIWIDAHRAEVRTVLLALLIQAHRVLGSGESSNADAYSADSGPDGRTHEPHPAREWLDEVDADYADDTLTPATFAAAGLAAAELRTSNPVLELDPHHRVHGALRALDALRSRMAAAVLPP</sequence>
<keyword evidence="3" id="KW-1185">Reference proteome</keyword>
<protein>
    <submittedName>
        <fullName evidence="2">Uncharacterized protein</fullName>
    </submittedName>
</protein>
<accession>A0A511DNR1</accession>
<evidence type="ECO:0000313" key="3">
    <source>
        <dbReference type="Proteomes" id="UP000321685"/>
    </source>
</evidence>
<dbReference type="RefSeq" id="WP_147114496.1">
    <property type="nucleotide sequence ID" value="NZ_BJVJ01000091.1"/>
</dbReference>
<dbReference type="AlphaFoldDB" id="A0A511DNR1"/>
<gene>
    <name evidence="2" type="ORF">PSU4_54150</name>
</gene>
<comment type="caution">
    <text evidence="2">The sequence shown here is derived from an EMBL/GenBank/DDBJ whole genome shotgun (WGS) entry which is preliminary data.</text>
</comment>